<keyword evidence="3" id="KW-0255">Endonuclease</keyword>
<evidence type="ECO:0000256" key="1">
    <source>
        <dbReference type="ARBA" id="ARBA00001968"/>
    </source>
</evidence>
<reference evidence="8 9" key="1">
    <citation type="submission" date="2021-05" db="EMBL/GenBank/DDBJ databases">
        <title>A Polyphasic approach of four new species of the genus Ohtaekwangia: Ohtaekwangia histidinii sp. nov., Ohtaekwangia cretensis sp. nov., Ohtaekwangia indiensis sp. nov., Ohtaekwangia reichenbachii sp. nov. from diverse environment.</title>
        <authorList>
            <person name="Octaviana S."/>
        </authorList>
    </citation>
    <scope>NUCLEOTIDE SEQUENCE [LARGE SCALE GENOMIC DNA]</scope>
    <source>
        <strain evidence="8 9">PWU20</strain>
    </source>
</reference>
<dbReference type="NCBIfam" id="TIGR00255">
    <property type="entry name" value="YicC/YloC family endoribonuclease"/>
    <property type="match status" value="1"/>
</dbReference>
<evidence type="ECO:0000256" key="3">
    <source>
        <dbReference type="ARBA" id="ARBA00022759"/>
    </source>
</evidence>
<accession>A0ABS5VKN3</accession>
<dbReference type="InterPro" id="IPR013527">
    <property type="entry name" value="YicC-like_N"/>
</dbReference>
<dbReference type="PANTHER" id="PTHR30636:SF3">
    <property type="entry name" value="UPF0701 PROTEIN YICC"/>
    <property type="match status" value="1"/>
</dbReference>
<sequence>MIKSMTGFGQVSVNDGQTQMHIEVKSLNSKFLDLNLRLPKTFSEKEMEVRNMISETLERGKVSVTIEYERLADNSIKHTYNESLFVAYYNELKKLADRVVAPYEDLFQLALTSPDVIKSNLSEGVNEEAWKQVKGLLQQALEQCDKFRVDEGKVLGNMLKNCCISIEQNLDSIKQLDPKRVDRIRERLRNNVSSFLGEEGFDPNRLEQEIIFYIEKLDINEEKVRLKSHLDYFIHALKEPQSNGKKLGFIAQEIGREINTIGSKANDAEIQKHVVLMKEELEKIKEQLNNIV</sequence>
<protein>
    <submittedName>
        <fullName evidence="8">YicC family protein</fullName>
    </submittedName>
</protein>
<dbReference type="PANTHER" id="PTHR30636">
    <property type="entry name" value="UPF0701 PROTEIN YICC"/>
    <property type="match status" value="1"/>
</dbReference>
<keyword evidence="2" id="KW-0540">Nuclease</keyword>
<comment type="similarity">
    <text evidence="5">Belongs to the YicC/YloC family.</text>
</comment>
<dbReference type="EMBL" id="JAHESD010000003">
    <property type="protein sequence ID" value="MBT1702009.1"/>
    <property type="molecule type" value="Genomic_DNA"/>
</dbReference>
<evidence type="ECO:0000256" key="4">
    <source>
        <dbReference type="ARBA" id="ARBA00022801"/>
    </source>
</evidence>
<evidence type="ECO:0000259" key="6">
    <source>
        <dbReference type="Pfam" id="PF03755"/>
    </source>
</evidence>
<name>A0ABS5VKN3_9BACT</name>
<feature type="domain" description="Endoribonuclease YicC-like N-terminal" evidence="6">
    <location>
        <begin position="2"/>
        <end position="155"/>
    </location>
</feature>
<dbReference type="InterPro" id="IPR013551">
    <property type="entry name" value="YicC-like_C"/>
</dbReference>
<dbReference type="Pfam" id="PF08340">
    <property type="entry name" value="YicC-like_C"/>
    <property type="match status" value="1"/>
</dbReference>
<comment type="cofactor">
    <cofactor evidence="1">
        <name>a divalent metal cation</name>
        <dbReference type="ChEBI" id="CHEBI:60240"/>
    </cofactor>
</comment>
<evidence type="ECO:0000313" key="9">
    <source>
        <dbReference type="Proteomes" id="UP000772618"/>
    </source>
</evidence>
<evidence type="ECO:0000256" key="5">
    <source>
        <dbReference type="ARBA" id="ARBA00035648"/>
    </source>
</evidence>
<comment type="caution">
    <text evidence="8">The sequence shown here is derived from an EMBL/GenBank/DDBJ whole genome shotgun (WGS) entry which is preliminary data.</text>
</comment>
<keyword evidence="4" id="KW-0378">Hydrolase</keyword>
<dbReference type="Pfam" id="PF03755">
    <property type="entry name" value="YicC-like_N"/>
    <property type="match status" value="1"/>
</dbReference>
<evidence type="ECO:0000259" key="7">
    <source>
        <dbReference type="Pfam" id="PF08340"/>
    </source>
</evidence>
<organism evidence="8 9">
    <name type="scientific">Chryseosolibacter indicus</name>
    <dbReference type="NCBI Taxonomy" id="2782351"/>
    <lineage>
        <taxon>Bacteria</taxon>
        <taxon>Pseudomonadati</taxon>
        <taxon>Bacteroidota</taxon>
        <taxon>Cytophagia</taxon>
        <taxon>Cytophagales</taxon>
        <taxon>Chryseotaleaceae</taxon>
        <taxon>Chryseosolibacter</taxon>
    </lineage>
</organism>
<dbReference type="Proteomes" id="UP000772618">
    <property type="component" value="Unassembled WGS sequence"/>
</dbReference>
<dbReference type="InterPro" id="IPR005229">
    <property type="entry name" value="YicC/YloC-like"/>
</dbReference>
<feature type="domain" description="Endoribonuclease YicC-like C-terminal" evidence="7">
    <location>
        <begin position="173"/>
        <end position="291"/>
    </location>
</feature>
<evidence type="ECO:0000256" key="2">
    <source>
        <dbReference type="ARBA" id="ARBA00022722"/>
    </source>
</evidence>
<keyword evidence="9" id="KW-1185">Reference proteome</keyword>
<gene>
    <name evidence="8" type="ORF">KK060_01885</name>
</gene>
<evidence type="ECO:0000313" key="8">
    <source>
        <dbReference type="EMBL" id="MBT1702009.1"/>
    </source>
</evidence>
<proteinExistence type="inferred from homology"/>
<dbReference type="RefSeq" id="WP_254151704.1">
    <property type="nucleotide sequence ID" value="NZ_JAHESD010000003.1"/>
</dbReference>